<evidence type="ECO:0000313" key="3">
    <source>
        <dbReference type="Proteomes" id="UP001140562"/>
    </source>
</evidence>
<evidence type="ECO:0000313" key="2">
    <source>
        <dbReference type="EMBL" id="KAJ4330580.1"/>
    </source>
</evidence>
<reference evidence="2" key="1">
    <citation type="submission" date="2022-10" db="EMBL/GenBank/DDBJ databases">
        <title>Tapping the CABI collections for fungal endophytes: first genome assemblies for Collariella, Neodidymelliopsis, Ascochyta clinopodiicola, Didymella pomorum, Didymosphaeria variabile, Neocosmospora piperis and Neocucurbitaria cava.</title>
        <authorList>
            <person name="Hill R."/>
        </authorList>
    </citation>
    <scope>NUCLEOTIDE SEQUENCE</scope>
    <source>
        <strain evidence="2">IMI 360193</strain>
    </source>
</reference>
<protein>
    <submittedName>
        <fullName evidence="2">Uncharacterized protein</fullName>
    </submittedName>
</protein>
<dbReference type="Proteomes" id="UP001140562">
    <property type="component" value="Unassembled WGS sequence"/>
</dbReference>
<accession>A0A9W9BUS1</accession>
<gene>
    <name evidence="2" type="ORF">N0V87_009887</name>
</gene>
<dbReference type="EMBL" id="JAPEUV010000188">
    <property type="protein sequence ID" value="KAJ4330580.1"/>
    <property type="molecule type" value="Genomic_DNA"/>
</dbReference>
<keyword evidence="3" id="KW-1185">Reference proteome</keyword>
<proteinExistence type="predicted"/>
<sequence length="61" mass="6776">MPVIRFTVKEIKDFGHRHEDPTGHVQKFVTTLQRAGSDKAKNARGMQGLNGPPNSDDESVE</sequence>
<dbReference type="AlphaFoldDB" id="A0A9W9BUS1"/>
<feature type="region of interest" description="Disordered" evidence="1">
    <location>
        <begin position="33"/>
        <end position="61"/>
    </location>
</feature>
<name>A0A9W9BUS1_9PLEO</name>
<organism evidence="2 3">
    <name type="scientific">Didymella glomerata</name>
    <dbReference type="NCBI Taxonomy" id="749621"/>
    <lineage>
        <taxon>Eukaryota</taxon>
        <taxon>Fungi</taxon>
        <taxon>Dikarya</taxon>
        <taxon>Ascomycota</taxon>
        <taxon>Pezizomycotina</taxon>
        <taxon>Dothideomycetes</taxon>
        <taxon>Pleosporomycetidae</taxon>
        <taxon>Pleosporales</taxon>
        <taxon>Pleosporineae</taxon>
        <taxon>Didymellaceae</taxon>
        <taxon>Didymella</taxon>
    </lineage>
</organism>
<comment type="caution">
    <text evidence="2">The sequence shown here is derived from an EMBL/GenBank/DDBJ whole genome shotgun (WGS) entry which is preliminary data.</text>
</comment>
<evidence type="ECO:0000256" key="1">
    <source>
        <dbReference type="SAM" id="MobiDB-lite"/>
    </source>
</evidence>